<evidence type="ECO:0000313" key="1">
    <source>
        <dbReference type="EMBL" id="KAJ0966007.1"/>
    </source>
</evidence>
<accession>A0A9D5C3H3</accession>
<dbReference type="InterPro" id="IPR022384">
    <property type="entry name" value="FormiminoTrfase_cat_dom_sf"/>
</dbReference>
<dbReference type="EMBL" id="JAGGNH010000008">
    <property type="protein sequence ID" value="KAJ0966007.1"/>
    <property type="molecule type" value="Genomic_DNA"/>
</dbReference>
<sequence length="139" mass="15184">MGNQWAGCCLPEILAEEPDEGPARVSRERGITVIGAGPWVENYNVPVRTMDVPSARRIARSVSARGGGLPMVQALGLVHGDDSTEIACMLLDVNLVSADQVQNQIELIAAREGLEIDKGYFTDLSRDMIVERMLPCKYK</sequence>
<evidence type="ECO:0000313" key="2">
    <source>
        <dbReference type="Proteomes" id="UP001085076"/>
    </source>
</evidence>
<name>A0A9D5C3H3_9LILI</name>
<dbReference type="OrthoDB" id="48036at2759"/>
<reference evidence="1" key="1">
    <citation type="submission" date="2021-03" db="EMBL/GenBank/DDBJ databases">
        <authorList>
            <person name="Li Z."/>
            <person name="Yang C."/>
        </authorList>
    </citation>
    <scope>NUCLEOTIDE SEQUENCE</scope>
    <source>
        <strain evidence="1">Dzin_1.0</strain>
        <tissue evidence="1">Leaf</tissue>
    </source>
</reference>
<reference evidence="1" key="2">
    <citation type="journal article" date="2022" name="Hortic Res">
        <title>The genome of Dioscorea zingiberensis sheds light on the biosynthesis, origin and evolution of the medicinally important diosgenin saponins.</title>
        <authorList>
            <person name="Li Y."/>
            <person name="Tan C."/>
            <person name="Li Z."/>
            <person name="Guo J."/>
            <person name="Li S."/>
            <person name="Chen X."/>
            <person name="Wang C."/>
            <person name="Dai X."/>
            <person name="Yang H."/>
            <person name="Song W."/>
            <person name="Hou L."/>
            <person name="Xu J."/>
            <person name="Tong Z."/>
            <person name="Xu A."/>
            <person name="Yuan X."/>
            <person name="Wang W."/>
            <person name="Yang Q."/>
            <person name="Chen L."/>
            <person name="Sun Z."/>
            <person name="Wang K."/>
            <person name="Pan B."/>
            <person name="Chen J."/>
            <person name="Bao Y."/>
            <person name="Liu F."/>
            <person name="Qi X."/>
            <person name="Gang D.R."/>
            <person name="Wen J."/>
            <person name="Li J."/>
        </authorList>
    </citation>
    <scope>NUCLEOTIDE SEQUENCE</scope>
    <source>
        <strain evidence="1">Dzin_1.0</strain>
    </source>
</reference>
<dbReference type="GO" id="GO:0016740">
    <property type="term" value="F:transferase activity"/>
    <property type="evidence" value="ECO:0007669"/>
    <property type="project" value="InterPro"/>
</dbReference>
<dbReference type="PANTHER" id="PTHR12234">
    <property type="entry name" value="FORMIMINOTRANSFERASE-CYCLODEAMINASE"/>
    <property type="match status" value="1"/>
</dbReference>
<dbReference type="GO" id="GO:0005542">
    <property type="term" value="F:folic acid binding"/>
    <property type="evidence" value="ECO:0007669"/>
    <property type="project" value="InterPro"/>
</dbReference>
<organism evidence="1 2">
    <name type="scientific">Dioscorea zingiberensis</name>
    <dbReference type="NCBI Taxonomy" id="325984"/>
    <lineage>
        <taxon>Eukaryota</taxon>
        <taxon>Viridiplantae</taxon>
        <taxon>Streptophyta</taxon>
        <taxon>Embryophyta</taxon>
        <taxon>Tracheophyta</taxon>
        <taxon>Spermatophyta</taxon>
        <taxon>Magnoliopsida</taxon>
        <taxon>Liliopsida</taxon>
        <taxon>Dioscoreales</taxon>
        <taxon>Dioscoreaceae</taxon>
        <taxon>Dioscorea</taxon>
    </lineage>
</organism>
<dbReference type="AlphaFoldDB" id="A0A9D5C3H3"/>
<dbReference type="Gene3D" id="3.30.70.670">
    <property type="entry name" value="Formiminotransferase, C-terminal subdomain"/>
    <property type="match status" value="1"/>
</dbReference>
<gene>
    <name evidence="1" type="ORF">J5N97_027145</name>
</gene>
<dbReference type="SUPFAM" id="SSF55116">
    <property type="entry name" value="Formiminotransferase domain of formiminotransferase-cyclodeaminase"/>
    <property type="match status" value="1"/>
</dbReference>
<proteinExistence type="predicted"/>
<comment type="caution">
    <text evidence="1">The sequence shown here is derived from an EMBL/GenBank/DDBJ whole genome shotgun (WGS) entry which is preliminary data.</text>
</comment>
<protein>
    <recommendedName>
        <fullName evidence="3">Formiminotransferase C-terminal subdomain domain-containing protein</fullName>
    </recommendedName>
</protein>
<dbReference type="InterPro" id="IPR051623">
    <property type="entry name" value="FTCD"/>
</dbReference>
<dbReference type="InterPro" id="IPR037070">
    <property type="entry name" value="Formiminotransferase_C_sf"/>
</dbReference>
<keyword evidence="2" id="KW-1185">Reference proteome</keyword>
<dbReference type="Proteomes" id="UP001085076">
    <property type="component" value="Miscellaneous, Linkage group lg08"/>
</dbReference>
<dbReference type="PANTHER" id="PTHR12234:SF5">
    <property type="entry name" value="PUTATIVE, EXPRESSED-RELATED"/>
    <property type="match status" value="1"/>
</dbReference>
<evidence type="ECO:0008006" key="3">
    <source>
        <dbReference type="Google" id="ProtNLM"/>
    </source>
</evidence>